<dbReference type="Proteomes" id="UP000621436">
    <property type="component" value="Unassembled WGS sequence"/>
</dbReference>
<name>A0A931F8U1_9FIRM</name>
<reference evidence="2" key="1">
    <citation type="submission" date="2020-11" db="EMBL/GenBank/DDBJ databases">
        <title>Halonatronomonas betainensis gen. nov., sp. nov. a novel haloalkaliphilic representative of the family Halanaerobiacae capable of betaine degradation.</title>
        <authorList>
            <person name="Boltyanskaya Y."/>
            <person name="Kevbrin V."/>
            <person name="Detkova E."/>
            <person name="Grouzdev D.S."/>
            <person name="Koziaeva V."/>
            <person name="Zhilina T."/>
        </authorList>
    </citation>
    <scope>NUCLEOTIDE SEQUENCE</scope>
    <source>
        <strain evidence="2">Z-7014</strain>
    </source>
</reference>
<gene>
    <name evidence="2" type="ORF">I0Q91_01375</name>
</gene>
<keyword evidence="1" id="KW-0732">Signal</keyword>
<feature type="chain" id="PRO_5036997339" description="Outer membrane protein beta-barrel domain-containing protein" evidence="1">
    <location>
        <begin position="25"/>
        <end position="177"/>
    </location>
</feature>
<sequence>MKKITTTLAILLFIVMAFSVSVDAWNPTLDNAHYMVRASVNEIRALQFKLGFGFDRFNSFDTLFAYNGDSFDLQGTWLLNFTGDQEIDMNLRLNAATKLAERSIRPAIGVGGEFPLGDRNYTFWSIDYYFNVSSNNLVYEAGVGFPITANSDLTLGVGNSFWDRGNSEAAIGLKVGF</sequence>
<evidence type="ECO:0008006" key="4">
    <source>
        <dbReference type="Google" id="ProtNLM"/>
    </source>
</evidence>
<accession>A0A931F8U1</accession>
<evidence type="ECO:0000313" key="3">
    <source>
        <dbReference type="Proteomes" id="UP000621436"/>
    </source>
</evidence>
<dbReference type="RefSeq" id="WP_270452384.1">
    <property type="nucleotide sequence ID" value="NZ_JADPIE010000001.1"/>
</dbReference>
<keyword evidence="3" id="KW-1185">Reference proteome</keyword>
<organism evidence="2 3">
    <name type="scientific">Halonatronomonas betaini</name>
    <dbReference type="NCBI Taxonomy" id="2778430"/>
    <lineage>
        <taxon>Bacteria</taxon>
        <taxon>Bacillati</taxon>
        <taxon>Bacillota</taxon>
        <taxon>Clostridia</taxon>
        <taxon>Halanaerobiales</taxon>
        <taxon>Halarsenatibacteraceae</taxon>
        <taxon>Halonatronomonas</taxon>
    </lineage>
</organism>
<proteinExistence type="predicted"/>
<comment type="caution">
    <text evidence="2">The sequence shown here is derived from an EMBL/GenBank/DDBJ whole genome shotgun (WGS) entry which is preliminary data.</text>
</comment>
<protein>
    <recommendedName>
        <fullName evidence="4">Outer membrane protein beta-barrel domain-containing protein</fullName>
    </recommendedName>
</protein>
<evidence type="ECO:0000313" key="2">
    <source>
        <dbReference type="EMBL" id="MBF8435719.1"/>
    </source>
</evidence>
<feature type="signal peptide" evidence="1">
    <location>
        <begin position="1"/>
        <end position="24"/>
    </location>
</feature>
<dbReference type="EMBL" id="JADPIE010000001">
    <property type="protein sequence ID" value="MBF8435719.1"/>
    <property type="molecule type" value="Genomic_DNA"/>
</dbReference>
<evidence type="ECO:0000256" key="1">
    <source>
        <dbReference type="SAM" id="SignalP"/>
    </source>
</evidence>
<dbReference type="AlphaFoldDB" id="A0A931F8U1"/>